<accession>A0A2M4B6M5</accession>
<proteinExistence type="predicted"/>
<feature type="region of interest" description="Disordered" evidence="1">
    <location>
        <begin position="81"/>
        <end position="102"/>
    </location>
</feature>
<dbReference type="EMBL" id="GGFK01015319">
    <property type="protein sequence ID" value="MBW48640.1"/>
    <property type="molecule type" value="Transcribed_RNA"/>
</dbReference>
<protein>
    <submittedName>
        <fullName evidence="2">Putative secreted protein</fullName>
    </submittedName>
</protein>
<dbReference type="AlphaFoldDB" id="A0A2M4B6M5"/>
<reference evidence="2" key="1">
    <citation type="submission" date="2018-01" db="EMBL/GenBank/DDBJ databases">
        <title>An insight into the sialome of Amazonian anophelines.</title>
        <authorList>
            <person name="Ribeiro J.M."/>
            <person name="Scarpassa V."/>
            <person name="Calvo E."/>
        </authorList>
    </citation>
    <scope>NUCLEOTIDE SEQUENCE</scope>
    <source>
        <tissue evidence="2">Salivary glands</tissue>
    </source>
</reference>
<sequence length="102" mass="10878">MKLKYRSSLRLFVIVISRRSLCLRAPVVTFFSRCASSDAPSDRTGSRRHSCKRGKCTVVPRCAHECAAADAAHRRSSSGSACTSAVARPHGAACGSGGSRYC</sequence>
<name>A0A2M4B6M5_9DIPT</name>
<evidence type="ECO:0000313" key="2">
    <source>
        <dbReference type="EMBL" id="MBW48640.1"/>
    </source>
</evidence>
<organism evidence="2">
    <name type="scientific">Anopheles triannulatus</name>
    <dbReference type="NCBI Taxonomy" id="58253"/>
    <lineage>
        <taxon>Eukaryota</taxon>
        <taxon>Metazoa</taxon>
        <taxon>Ecdysozoa</taxon>
        <taxon>Arthropoda</taxon>
        <taxon>Hexapoda</taxon>
        <taxon>Insecta</taxon>
        <taxon>Pterygota</taxon>
        <taxon>Neoptera</taxon>
        <taxon>Endopterygota</taxon>
        <taxon>Diptera</taxon>
        <taxon>Nematocera</taxon>
        <taxon>Culicoidea</taxon>
        <taxon>Culicidae</taxon>
        <taxon>Anophelinae</taxon>
        <taxon>Anopheles</taxon>
    </lineage>
</organism>
<evidence type="ECO:0000256" key="1">
    <source>
        <dbReference type="SAM" id="MobiDB-lite"/>
    </source>
</evidence>